<name>A0ACC7P508_9BACL</name>
<proteinExistence type="predicted"/>
<dbReference type="EMBL" id="JBJURJ010000018">
    <property type="protein sequence ID" value="MFM9331329.1"/>
    <property type="molecule type" value="Genomic_DNA"/>
</dbReference>
<gene>
    <name evidence="1" type="ORF">ACI1P1_23830</name>
</gene>
<comment type="caution">
    <text evidence="1">The sequence shown here is derived from an EMBL/GenBank/DDBJ whole genome shotgun (WGS) entry which is preliminary data.</text>
</comment>
<reference evidence="1" key="1">
    <citation type="submission" date="2024-12" db="EMBL/GenBank/DDBJ databases">
        <authorList>
            <person name="Wu N."/>
        </authorList>
    </citation>
    <scope>NUCLEOTIDE SEQUENCE</scope>
    <source>
        <strain evidence="1">P15</strain>
    </source>
</reference>
<protein>
    <submittedName>
        <fullName evidence="1">Uncharacterized protein</fullName>
    </submittedName>
</protein>
<dbReference type="Proteomes" id="UP001631969">
    <property type="component" value="Unassembled WGS sequence"/>
</dbReference>
<organism evidence="1 2">
    <name type="scientific">Paenibacillus mesotrionivorans</name>
    <dbReference type="NCBI Taxonomy" id="3160968"/>
    <lineage>
        <taxon>Bacteria</taxon>
        <taxon>Bacillati</taxon>
        <taxon>Bacillota</taxon>
        <taxon>Bacilli</taxon>
        <taxon>Bacillales</taxon>
        <taxon>Paenibacillaceae</taxon>
        <taxon>Paenibacillus</taxon>
    </lineage>
</organism>
<sequence length="130" mass="14490">MKKKWMGLVGIIILVTAGVMYLVFINPPGDINIEGRWQLAAGPEECYAGVHFMRGVTPQKGGASLKEVRGNVTQMSYGTYEKKMNRLTVSLNNPPAPPFDLQMKEEGERLELDYARAGKQLGCVYKPEKK</sequence>
<evidence type="ECO:0000313" key="2">
    <source>
        <dbReference type="Proteomes" id="UP001631969"/>
    </source>
</evidence>
<accession>A0ACC7P508</accession>
<evidence type="ECO:0000313" key="1">
    <source>
        <dbReference type="EMBL" id="MFM9331329.1"/>
    </source>
</evidence>
<keyword evidence="2" id="KW-1185">Reference proteome</keyword>